<reference evidence="4 6" key="1">
    <citation type="submission" date="2016-02" db="EMBL/GenBank/DDBJ databases">
        <authorList>
            <person name="Holder M.E."/>
            <person name="Ajami N.J."/>
            <person name="Petrosino J.F."/>
        </authorList>
    </citation>
    <scope>NUCLEOTIDE SEQUENCE [LARGE SCALE GENOMIC DNA]</scope>
    <source>
        <strain evidence="4 6">CCUG 32990</strain>
    </source>
</reference>
<organism evidence="5 7">
    <name type="scientific">Capnocytophaga haemolytica</name>
    <dbReference type="NCBI Taxonomy" id="45243"/>
    <lineage>
        <taxon>Bacteria</taxon>
        <taxon>Pseudomonadati</taxon>
        <taxon>Bacteroidota</taxon>
        <taxon>Flavobacteriia</taxon>
        <taxon>Flavobacteriales</taxon>
        <taxon>Flavobacteriaceae</taxon>
        <taxon>Capnocytophaga</taxon>
    </lineage>
</organism>
<feature type="region of interest" description="Disordered" evidence="1">
    <location>
        <begin position="1378"/>
        <end position="1399"/>
    </location>
</feature>
<feature type="compositionally biased region" description="Polar residues" evidence="1">
    <location>
        <begin position="818"/>
        <end position="831"/>
    </location>
</feature>
<dbReference type="PANTHER" id="PTHR44119:SF4">
    <property type="entry name" value="AEROBIC COBALTOCHELATASE SUBUNIT COBN"/>
    <property type="match status" value="1"/>
</dbReference>
<feature type="domain" description="CobN/magnesium chelatase" evidence="3">
    <location>
        <begin position="123"/>
        <end position="1324"/>
    </location>
</feature>
<sequence>MKKKILWLCAALLIIGLGYWAWHRYAATTRVALVNFQPYQASNMQLSNTDKFIKMDAVPLEELDRLKGYDFILIWGMGMKLNDAQHAQIARASMKVPTHTFMTTNPNNQFTTIDSLQLKKLSTYLESGNKKNYQNLMRYVRKYIDKKVLFAPEPEAAVARKENVYFHLDDEQSFADLASYEAYLRQKGFYKEGAPRIAMVAGIHEPFGGNKEHLNGVIKALQDKGMNVYPFTSFGKRIEFLEEIKPDAVVYFPHGQMMMGKPEVFIDWIKARNIPLFTPISILSLKDKWEEDPMGLVGGFMGQTVVMPELDGALYPYVVIAQSQNEKGYYYLDAIPNRAAKFAQIVRNFTDLKHKPNAEKKVAIVYYKGAGELPPVAQALEVYESLYNLLKHLKAEGYTVEGLPATVAEFKAQLVKQANVYRSSAKGDIAQFFAESNPALVESGQLNNWLKNTLPTKLYKEVLAKNGSVGDGYLGIHREGKEYLGVARAQFGNVVILPQPPAAISTDDDFKVQHGVKEIPPYAYMGAYLWVQNGFKADALVHFGTHGSLEFTPQKQVALSDYDWGDICVGTVPHLYYYCIGNIGESIMAKRRSYGEILSYLTPPFTESEMRNTFRGLEDEFRAYEKATNEVDKQAIGLHIKKIAVQMGLHRDLRLDSVLTKPYKPEDLERLENFAEELATEKINGQLYTTGEVFAPEKVKSTVEAMSVDPIAYSVAALDKLNGKITDKEIKKKVYFTQHYLTPAKALVQQLFAGKAVNDALVCSVAKITQKDLDWARTEQEDANPMAAMMKKMMGSGNRGQKPAMSGQGSESRGQGSAANTMPPQASNLKPNASKKPDAVGKPTQLKKRKTDVNEYGVRAALTEQQKKAIAMEKAAKEKARAILDVETAIKNVAFYREALGGSPQAELKAFINGLNGGYTAPSSGGDAVANPKAVPTGRNLYAINAEATPTKLAWDRGVALAQSTIAEYQKQHGTYPKKIAYTFWSSEFVETEGVSIAQVLYMLGAEPVWDTFGRVGDVRIIPSEELGRPRIDVVVQTSGQFRDLAASRLFLITKAIELVSALPEEKYANEVSAGTVDIEKELVAAGISPKEARELSTHRIFGGVNGNYGTNIQEYINRGDKWDTTADIAKVYLNNMGAYYGSEKDWQQFQEGLFRAAIKNTDVLIHARQNNTWGALSLDHVFEFMGGMNAAIKDVTGKDPDAYLADYRNHKNMHMQELKEAIGVEARTTILNPKYIKEMMKGNSNSAGQIAEIVTNMHGWEATRPEVIDDALWNEVYDTYIKDKQGLGVKAFIERENAGALEETTAVMLEAARKGLWKASAEQVSTLAEVHTDLAKKIGVTSSQFSAENVKLQEYIAQKASPENAAAYKQQLTNAKEGKGQTIDTKNAKHLQKEETSTAQEKKKVSFNGLWIGLGGLVVFIALVVFIRKRRK</sequence>
<evidence type="ECO:0000313" key="7">
    <source>
        <dbReference type="Proteomes" id="UP000215539"/>
    </source>
</evidence>
<keyword evidence="6" id="KW-1185">Reference proteome</keyword>
<evidence type="ECO:0000259" key="3">
    <source>
        <dbReference type="Pfam" id="PF02514"/>
    </source>
</evidence>
<dbReference type="GO" id="GO:0051116">
    <property type="term" value="F:cobaltochelatase activity"/>
    <property type="evidence" value="ECO:0007669"/>
    <property type="project" value="UniProtKB-EC"/>
</dbReference>
<dbReference type="CDD" id="cd10150">
    <property type="entry name" value="CobN_like"/>
    <property type="match status" value="1"/>
</dbReference>
<keyword evidence="2" id="KW-0472">Membrane</keyword>
<dbReference type="EMBL" id="CP014227">
    <property type="protein sequence ID" value="AMD84162.1"/>
    <property type="molecule type" value="Genomic_DNA"/>
</dbReference>
<evidence type="ECO:0000313" key="6">
    <source>
        <dbReference type="Proteomes" id="UP000065822"/>
    </source>
</evidence>
<feature type="region of interest" description="Disordered" evidence="1">
    <location>
        <begin position="794"/>
        <end position="851"/>
    </location>
</feature>
<dbReference type="EC" id="6.6.1.2" evidence="5"/>
<dbReference type="PANTHER" id="PTHR44119">
    <property type="entry name" value="MAGNESIUM-CHELATASE SUBUNIT CHLH, CHLOROPLASTIC"/>
    <property type="match status" value="1"/>
</dbReference>
<feature type="transmembrane region" description="Helical" evidence="2">
    <location>
        <begin position="1410"/>
        <end position="1428"/>
    </location>
</feature>
<feature type="compositionally biased region" description="Low complexity" evidence="1">
    <location>
        <begin position="806"/>
        <end position="817"/>
    </location>
</feature>
<dbReference type="Pfam" id="PF02514">
    <property type="entry name" value="CobN-Mg_chel"/>
    <property type="match status" value="1"/>
</dbReference>
<proteinExistence type="predicted"/>
<keyword evidence="2" id="KW-0812">Transmembrane</keyword>
<dbReference type="KEGG" id="chg:AXF12_00585"/>
<evidence type="ECO:0000313" key="5">
    <source>
        <dbReference type="EMBL" id="SNV12989.1"/>
    </source>
</evidence>
<keyword evidence="5" id="KW-0436">Ligase</keyword>
<evidence type="ECO:0000256" key="1">
    <source>
        <dbReference type="SAM" id="MobiDB-lite"/>
    </source>
</evidence>
<keyword evidence="2" id="KW-1133">Transmembrane helix</keyword>
<dbReference type="EMBL" id="LT906449">
    <property type="protein sequence ID" value="SNV12989.1"/>
    <property type="molecule type" value="Genomic_DNA"/>
</dbReference>
<dbReference type="InterPro" id="IPR003672">
    <property type="entry name" value="CobN/Mg_chltase"/>
</dbReference>
<dbReference type="RefSeq" id="WP_066427658.1">
    <property type="nucleotide sequence ID" value="NZ_CP014227.1"/>
</dbReference>
<accession>A0AAX2H286</accession>
<dbReference type="Proteomes" id="UP000065822">
    <property type="component" value="Chromosome"/>
</dbReference>
<reference evidence="5 7" key="2">
    <citation type="submission" date="2017-06" db="EMBL/GenBank/DDBJ databases">
        <authorList>
            <consortium name="Pathogen Informatics"/>
        </authorList>
    </citation>
    <scope>NUCLEOTIDE SEQUENCE [LARGE SCALE GENOMIC DNA]</scope>
    <source>
        <strain evidence="5 7">NCTC12947</strain>
    </source>
</reference>
<evidence type="ECO:0000313" key="4">
    <source>
        <dbReference type="EMBL" id="AMD84162.1"/>
    </source>
</evidence>
<dbReference type="Proteomes" id="UP000215539">
    <property type="component" value="Chromosome 1"/>
</dbReference>
<gene>
    <name evidence="5" type="primary">cobN</name>
    <name evidence="4" type="ORF">AXF12_00585</name>
    <name evidence="5" type="ORF">SAMEA44541418_01654</name>
</gene>
<protein>
    <submittedName>
        <fullName evidence="5">Aerobic cobaltochelatase subunit CobN</fullName>
        <ecNumber evidence="5">6.6.1.2</ecNumber>
    </submittedName>
    <submittedName>
        <fullName evidence="4">Protoporphyrin IX magnesium chelatase</fullName>
    </submittedName>
</protein>
<name>A0AAX2H286_9FLAO</name>
<evidence type="ECO:0000256" key="2">
    <source>
        <dbReference type="SAM" id="Phobius"/>
    </source>
</evidence>